<organism evidence="2">
    <name type="scientific">Cuerna arida</name>
    <dbReference type="NCBI Taxonomy" id="1464854"/>
    <lineage>
        <taxon>Eukaryota</taxon>
        <taxon>Metazoa</taxon>
        <taxon>Ecdysozoa</taxon>
        <taxon>Arthropoda</taxon>
        <taxon>Hexapoda</taxon>
        <taxon>Insecta</taxon>
        <taxon>Pterygota</taxon>
        <taxon>Neoptera</taxon>
        <taxon>Paraneoptera</taxon>
        <taxon>Hemiptera</taxon>
        <taxon>Auchenorrhyncha</taxon>
        <taxon>Membracoidea</taxon>
        <taxon>Cicadellidae</taxon>
        <taxon>Cicadellinae</taxon>
        <taxon>Proconiini</taxon>
        <taxon>Cuerna</taxon>
    </lineage>
</organism>
<proteinExistence type="predicted"/>
<dbReference type="InterPro" id="IPR029162">
    <property type="entry name" value="InaF-motif"/>
</dbReference>
<dbReference type="EMBL" id="GECZ01024671">
    <property type="protein sequence ID" value="JAS45098.1"/>
    <property type="molecule type" value="Transcribed_RNA"/>
</dbReference>
<evidence type="ECO:0000313" key="2">
    <source>
        <dbReference type="EMBL" id="JAS45098.1"/>
    </source>
</evidence>
<keyword evidence="1" id="KW-0472">Membrane</keyword>
<keyword evidence="1" id="KW-1133">Transmembrane helix</keyword>
<reference evidence="2" key="1">
    <citation type="submission" date="2015-11" db="EMBL/GenBank/DDBJ databases">
        <title>De novo transcriptome assembly of four potential Pierce s Disease insect vectors from Arizona vineyards.</title>
        <authorList>
            <person name="Tassone E.E."/>
        </authorList>
    </citation>
    <scope>NUCLEOTIDE SEQUENCE</scope>
</reference>
<feature type="transmembrane region" description="Helical" evidence="1">
    <location>
        <begin position="31"/>
        <end position="57"/>
    </location>
</feature>
<dbReference type="PANTHER" id="PTHR34929:SF1">
    <property type="entry name" value="INAF MOTIF CONTAINING 2"/>
    <property type="match status" value="1"/>
</dbReference>
<gene>
    <name evidence="2" type="ORF">g.18552</name>
</gene>
<dbReference type="PANTHER" id="PTHR34929">
    <property type="entry name" value="ZGC:153157"/>
    <property type="match status" value="1"/>
</dbReference>
<dbReference type="Pfam" id="PF15018">
    <property type="entry name" value="InaF-motif"/>
    <property type="match status" value="1"/>
</dbReference>
<accession>A0A1B6F4I3</accession>
<sequence length="165" mass="18546">QSASGSVRGSIKFAGEEAKDKMYEPKHKKKVVRVLTVIAYVFSVSLAAIMLSMYYIFIWQGTKPNQQHHHNHLYHSAVVGSVPECRLPGGGMSHGQDLAQIPVYNESQMAETPRALPAQEILPSTTPLAKLARQYLEMRQRPLLQPEEPYLEPDDNYTLPVPIYS</sequence>
<feature type="non-terminal residue" evidence="2">
    <location>
        <position position="1"/>
    </location>
</feature>
<name>A0A1B6F4I3_9HEMI</name>
<evidence type="ECO:0000256" key="1">
    <source>
        <dbReference type="SAM" id="Phobius"/>
    </source>
</evidence>
<keyword evidence="1" id="KW-0812">Transmembrane</keyword>
<protein>
    <recommendedName>
        <fullName evidence="3">InaF motif containing 2</fullName>
    </recommendedName>
</protein>
<dbReference type="AlphaFoldDB" id="A0A1B6F4I3"/>
<evidence type="ECO:0008006" key="3">
    <source>
        <dbReference type="Google" id="ProtNLM"/>
    </source>
</evidence>